<comment type="caution">
    <text evidence="1">The sequence shown here is derived from an EMBL/GenBank/DDBJ whole genome shotgun (WGS) entry which is preliminary data.</text>
</comment>
<name>A0ABC8TDU2_9AQUA</name>
<accession>A0ABC8TDU2</accession>
<feature type="non-terminal residue" evidence="1">
    <location>
        <position position="1"/>
    </location>
</feature>
<evidence type="ECO:0000313" key="1">
    <source>
        <dbReference type="EMBL" id="CAK9167597.1"/>
    </source>
</evidence>
<organism evidence="1 2">
    <name type="scientific">Ilex paraguariensis</name>
    <name type="common">yerba mate</name>
    <dbReference type="NCBI Taxonomy" id="185542"/>
    <lineage>
        <taxon>Eukaryota</taxon>
        <taxon>Viridiplantae</taxon>
        <taxon>Streptophyta</taxon>
        <taxon>Embryophyta</taxon>
        <taxon>Tracheophyta</taxon>
        <taxon>Spermatophyta</taxon>
        <taxon>Magnoliopsida</taxon>
        <taxon>eudicotyledons</taxon>
        <taxon>Gunneridae</taxon>
        <taxon>Pentapetalae</taxon>
        <taxon>asterids</taxon>
        <taxon>campanulids</taxon>
        <taxon>Aquifoliales</taxon>
        <taxon>Aquifoliaceae</taxon>
        <taxon>Ilex</taxon>
    </lineage>
</organism>
<gene>
    <name evidence="1" type="ORF">ILEXP_LOCUS36871</name>
</gene>
<evidence type="ECO:0000313" key="2">
    <source>
        <dbReference type="Proteomes" id="UP001642360"/>
    </source>
</evidence>
<proteinExistence type="predicted"/>
<protein>
    <submittedName>
        <fullName evidence="1">Uncharacterized protein</fullName>
    </submittedName>
</protein>
<dbReference type="AlphaFoldDB" id="A0ABC8TDU2"/>
<dbReference type="EMBL" id="CAUOFW020004874">
    <property type="protein sequence ID" value="CAK9167597.1"/>
    <property type="molecule type" value="Genomic_DNA"/>
</dbReference>
<reference evidence="1 2" key="1">
    <citation type="submission" date="2024-02" db="EMBL/GenBank/DDBJ databases">
        <authorList>
            <person name="Vignale AGUSTIN F."/>
            <person name="Sosa J E."/>
            <person name="Modenutti C."/>
        </authorList>
    </citation>
    <scope>NUCLEOTIDE SEQUENCE [LARGE SCALE GENOMIC DNA]</scope>
</reference>
<sequence length="58" mass="6564">NCHVAFPNCKRICSLKTDIADGMNPGLVYTRKRKTHFQGMITRTAASRLRYICSTFVA</sequence>
<keyword evidence="2" id="KW-1185">Reference proteome</keyword>
<dbReference type="Proteomes" id="UP001642360">
    <property type="component" value="Unassembled WGS sequence"/>
</dbReference>
<feature type="non-terminal residue" evidence="1">
    <location>
        <position position="58"/>
    </location>
</feature>